<feature type="transmembrane region" description="Helical" evidence="6">
    <location>
        <begin position="706"/>
        <end position="726"/>
    </location>
</feature>
<evidence type="ECO:0000256" key="6">
    <source>
        <dbReference type="SAM" id="Phobius"/>
    </source>
</evidence>
<dbReference type="Pfam" id="PF12704">
    <property type="entry name" value="MacB_PCD"/>
    <property type="match status" value="1"/>
</dbReference>
<keyword evidence="4 6" id="KW-1133">Transmembrane helix</keyword>
<evidence type="ECO:0000256" key="4">
    <source>
        <dbReference type="ARBA" id="ARBA00022989"/>
    </source>
</evidence>
<evidence type="ECO:0000313" key="9">
    <source>
        <dbReference type="EMBL" id="EAW30207.1"/>
    </source>
</evidence>
<dbReference type="InterPro" id="IPR025857">
    <property type="entry name" value="MacB_PCD"/>
</dbReference>
<dbReference type="STRING" id="247633.GP2143_01650"/>
<evidence type="ECO:0000313" key="10">
    <source>
        <dbReference type="Proteomes" id="UP000004931"/>
    </source>
</evidence>
<feature type="transmembrane region" description="Helical" evidence="6">
    <location>
        <begin position="747"/>
        <end position="778"/>
    </location>
</feature>
<keyword evidence="3 6" id="KW-0812">Transmembrane</keyword>
<feature type="domain" description="ABC3 transporter permease C-terminal" evidence="7">
    <location>
        <begin position="250"/>
        <end position="372"/>
    </location>
</feature>
<accession>A0YFV7</accession>
<evidence type="ECO:0000259" key="8">
    <source>
        <dbReference type="Pfam" id="PF12704"/>
    </source>
</evidence>
<organism evidence="9 10">
    <name type="scientific">marine gamma proteobacterium HTCC2143</name>
    <dbReference type="NCBI Taxonomy" id="247633"/>
    <lineage>
        <taxon>Bacteria</taxon>
        <taxon>Pseudomonadati</taxon>
        <taxon>Pseudomonadota</taxon>
        <taxon>Gammaproteobacteria</taxon>
        <taxon>Cellvibrionales</taxon>
        <taxon>Spongiibacteraceae</taxon>
        <taxon>BD1-7 clade</taxon>
    </lineage>
</organism>
<feature type="transmembrane region" description="Helical" evidence="6">
    <location>
        <begin position="473"/>
        <end position="496"/>
    </location>
</feature>
<evidence type="ECO:0000256" key="3">
    <source>
        <dbReference type="ARBA" id="ARBA00022692"/>
    </source>
</evidence>
<name>A0YFV7_9GAMM</name>
<dbReference type="AlphaFoldDB" id="A0YFV7"/>
<keyword evidence="10" id="KW-1185">Reference proteome</keyword>
<feature type="domain" description="MacB-like periplasmic core" evidence="8">
    <location>
        <begin position="472"/>
        <end position="665"/>
    </location>
</feature>
<gene>
    <name evidence="9" type="ORF">GP2143_01650</name>
</gene>
<evidence type="ECO:0000259" key="7">
    <source>
        <dbReference type="Pfam" id="PF02687"/>
    </source>
</evidence>
<proteinExistence type="predicted"/>
<sequence>MVNKLITLSSLRFMNRHRWQSWLTVIGVMLGVTMVVGVDLANNSARRAFALSLESIAGPTTHQIIGGPTGIPEQIFTALRTDLAIRSSLPMVTGQVVIRGETLSMLGVDPISEAGVGRHTAGLQYQNLSSTFSSNNTVILSDRTATRLNLKPRDVFILRTGGRSTSVELAATFPSDNPAATDGLLFADIAVAQQLLSRFGYLDRIDLVLDEKNSARVRTWLPEGLSLVESESRNDNLRQMSEAFHINLTAMSLLALLVATLLIYNTVTLSVLQRRKTLGIYRALGITQREIFFIVIRECLMLATIASVAGMLLGLLLGHVLVELVTRTVNDLFFNLHVTAFIVDPTSLLKGWGVGLGMSLAACSLPAWEASRNRPVSVMQRSVLERRWQHRLPKLTVGAIIMLTLGFLILVPTHGTLIEGFVALTFIVLGFCLLVPVFLIVATQSLLRFFSPWLNSTVRIAIRDISAGISRTGMAVAALTVAVSVTVGVGVMVSSFRETVNVWLDQYLSADIYISTADRSGTGLTPPLIVQLQAIPGVAFVAPSRMATIETQFGPIRTIATTPAEGKSSLPIKQGVDNALILFNQGKGVMISEPLAYHQQLTPGDTITVMTDTGSKSLSVLGVYYDFTSSTGMITLPMSMYRQWWSDDGISTVSIYRQTSTNQANLLEAVRGLLKDQGEQIQVSSNREIRDIAIVVFDRTFEITHVLRILAIVVAFVGVLSALMALQLERTREFAILRATGMTPKQISLMIFGQTSLMGMLAGLMSIPLGLIMANILIEVINRRSFGWSMLHHLPHTILAEALVLAIVAATLAGVYPALKASSISPAQALREE</sequence>
<dbReference type="PANTHER" id="PTHR30287:SF2">
    <property type="entry name" value="BLL1001 PROTEIN"/>
    <property type="match status" value="1"/>
</dbReference>
<dbReference type="InterPro" id="IPR038766">
    <property type="entry name" value="Membrane_comp_ABC_pdt"/>
</dbReference>
<comment type="subcellular location">
    <subcellularLocation>
        <location evidence="1">Cell membrane</location>
        <topology evidence="1">Multi-pass membrane protein</topology>
    </subcellularLocation>
</comment>
<dbReference type="EMBL" id="AAVT01000009">
    <property type="protein sequence ID" value="EAW30207.1"/>
    <property type="molecule type" value="Genomic_DNA"/>
</dbReference>
<protein>
    <recommendedName>
        <fullName evidence="11">ABC transporter, permease protein</fullName>
    </recommendedName>
</protein>
<evidence type="ECO:0000256" key="2">
    <source>
        <dbReference type="ARBA" id="ARBA00022475"/>
    </source>
</evidence>
<feature type="domain" description="ABC3 transporter permease C-terminal" evidence="7">
    <location>
        <begin position="709"/>
        <end position="826"/>
    </location>
</feature>
<evidence type="ECO:0000256" key="1">
    <source>
        <dbReference type="ARBA" id="ARBA00004651"/>
    </source>
</evidence>
<feature type="transmembrane region" description="Helical" evidence="6">
    <location>
        <begin position="248"/>
        <end position="272"/>
    </location>
</feature>
<comment type="caution">
    <text evidence="9">The sequence shown here is derived from an EMBL/GenBank/DDBJ whole genome shotgun (WGS) entry which is preliminary data.</text>
</comment>
<dbReference type="Proteomes" id="UP000004931">
    <property type="component" value="Unassembled WGS sequence"/>
</dbReference>
<feature type="transmembrane region" description="Helical" evidence="6">
    <location>
        <begin position="21"/>
        <end position="41"/>
    </location>
</feature>
<evidence type="ECO:0000256" key="5">
    <source>
        <dbReference type="ARBA" id="ARBA00023136"/>
    </source>
</evidence>
<feature type="transmembrane region" description="Helical" evidence="6">
    <location>
        <begin position="392"/>
        <end position="411"/>
    </location>
</feature>
<feature type="transmembrane region" description="Helical" evidence="6">
    <location>
        <begin position="299"/>
        <end position="322"/>
    </location>
</feature>
<reference evidence="9 10" key="1">
    <citation type="journal article" date="2010" name="J. Bacteriol.">
        <title>Genome sequence of the oligotrophic marine Gammaproteobacterium HTCC2143, isolated from the Oregon Coast.</title>
        <authorList>
            <person name="Oh H.M."/>
            <person name="Kang I."/>
            <person name="Ferriera S."/>
            <person name="Giovannoni S.J."/>
            <person name="Cho J.C."/>
        </authorList>
    </citation>
    <scope>NUCLEOTIDE SEQUENCE [LARGE SCALE GENOMIC DNA]</scope>
    <source>
        <strain evidence="9 10">HTCC2143</strain>
    </source>
</reference>
<keyword evidence="2" id="KW-1003">Cell membrane</keyword>
<dbReference type="GO" id="GO:0005886">
    <property type="term" value="C:plasma membrane"/>
    <property type="evidence" value="ECO:0007669"/>
    <property type="project" value="UniProtKB-SubCell"/>
</dbReference>
<dbReference type="Pfam" id="PF02687">
    <property type="entry name" value="FtsX"/>
    <property type="match status" value="2"/>
</dbReference>
<dbReference type="InterPro" id="IPR003838">
    <property type="entry name" value="ABC3_permease_C"/>
</dbReference>
<keyword evidence="5 6" id="KW-0472">Membrane</keyword>
<feature type="transmembrane region" description="Helical" evidence="6">
    <location>
        <begin position="417"/>
        <end position="441"/>
    </location>
</feature>
<dbReference type="PANTHER" id="PTHR30287">
    <property type="entry name" value="MEMBRANE COMPONENT OF PREDICTED ABC SUPERFAMILY METABOLITE UPTAKE TRANSPORTER"/>
    <property type="match status" value="1"/>
</dbReference>
<dbReference type="eggNOG" id="COG0577">
    <property type="taxonomic scope" value="Bacteria"/>
</dbReference>
<feature type="transmembrane region" description="Helical" evidence="6">
    <location>
        <begin position="798"/>
        <end position="819"/>
    </location>
</feature>
<evidence type="ECO:0008006" key="11">
    <source>
        <dbReference type="Google" id="ProtNLM"/>
    </source>
</evidence>